<reference evidence="1 2" key="1">
    <citation type="submission" date="2023-07" db="EMBL/GenBank/DDBJ databases">
        <title>Genomic Encyclopedia of Type Strains, Phase IV (KMG-IV): sequencing the most valuable type-strain genomes for metagenomic binning, comparative biology and taxonomic classification.</title>
        <authorList>
            <person name="Goeker M."/>
        </authorList>
    </citation>
    <scope>NUCLEOTIDE SEQUENCE [LARGE SCALE GENOMIC DNA]</scope>
    <source>
        <strain evidence="1 2">DSM 15448</strain>
    </source>
</reference>
<gene>
    <name evidence="1" type="ORF">J2R98_002229</name>
</gene>
<name>A0ABU0DVK6_9BACI</name>
<proteinExistence type="predicted"/>
<dbReference type="EMBL" id="JAUSUP010000007">
    <property type="protein sequence ID" value="MDQ0352385.1"/>
    <property type="molecule type" value="Genomic_DNA"/>
</dbReference>
<protein>
    <recommendedName>
        <fullName evidence="3">LytR family transcriptional regulator</fullName>
    </recommendedName>
</protein>
<sequence length="51" mass="6266">MKHFKDLPKSVKKTIRYIHQDIETKEQLESVEKQLKKVIEKKREELDKDEK</sequence>
<evidence type="ECO:0008006" key="3">
    <source>
        <dbReference type="Google" id="ProtNLM"/>
    </source>
</evidence>
<dbReference type="RefSeq" id="WP_307068905.1">
    <property type="nucleotide sequence ID" value="NZ_JAUSUP010000007.1"/>
</dbReference>
<evidence type="ECO:0000313" key="2">
    <source>
        <dbReference type="Proteomes" id="UP001236723"/>
    </source>
</evidence>
<accession>A0ABU0DVK6</accession>
<keyword evidence="2" id="KW-1185">Reference proteome</keyword>
<organism evidence="1 2">
    <name type="scientific">Alkalibacillus filiformis</name>
    <dbReference type="NCBI Taxonomy" id="200990"/>
    <lineage>
        <taxon>Bacteria</taxon>
        <taxon>Bacillati</taxon>
        <taxon>Bacillota</taxon>
        <taxon>Bacilli</taxon>
        <taxon>Bacillales</taxon>
        <taxon>Bacillaceae</taxon>
        <taxon>Alkalibacillus</taxon>
    </lineage>
</organism>
<comment type="caution">
    <text evidence="1">The sequence shown here is derived from an EMBL/GenBank/DDBJ whole genome shotgun (WGS) entry which is preliminary data.</text>
</comment>
<dbReference type="Proteomes" id="UP001236723">
    <property type="component" value="Unassembled WGS sequence"/>
</dbReference>
<evidence type="ECO:0000313" key="1">
    <source>
        <dbReference type="EMBL" id="MDQ0352385.1"/>
    </source>
</evidence>